<dbReference type="STRING" id="45351.A7SYN7"/>
<feature type="domain" description="TGS" evidence="10">
    <location>
        <begin position="1"/>
        <end position="62"/>
    </location>
</feature>
<evidence type="ECO:0000256" key="1">
    <source>
        <dbReference type="ARBA" id="ARBA00008226"/>
    </source>
</evidence>
<keyword evidence="4" id="KW-0547">Nucleotide-binding</keyword>
<dbReference type="Pfam" id="PF02824">
    <property type="entry name" value="TGS"/>
    <property type="match status" value="1"/>
</dbReference>
<evidence type="ECO:0000256" key="9">
    <source>
        <dbReference type="ARBA" id="ARBA00049515"/>
    </source>
</evidence>
<keyword evidence="6" id="KW-0648">Protein biosynthesis</keyword>
<dbReference type="GO" id="GO:0005524">
    <property type="term" value="F:ATP binding"/>
    <property type="evidence" value="ECO:0007669"/>
    <property type="project" value="UniProtKB-KW"/>
</dbReference>
<organism evidence="11 12">
    <name type="scientific">Nematostella vectensis</name>
    <name type="common">Starlet sea anemone</name>
    <dbReference type="NCBI Taxonomy" id="45351"/>
    <lineage>
        <taxon>Eukaryota</taxon>
        <taxon>Metazoa</taxon>
        <taxon>Cnidaria</taxon>
        <taxon>Anthozoa</taxon>
        <taxon>Hexacorallia</taxon>
        <taxon>Actiniaria</taxon>
        <taxon>Edwardsiidae</taxon>
        <taxon>Nematostella</taxon>
    </lineage>
</organism>
<proteinExistence type="inferred from homology"/>
<evidence type="ECO:0000313" key="12">
    <source>
        <dbReference type="Proteomes" id="UP000001593"/>
    </source>
</evidence>
<dbReference type="PhylomeDB" id="A7SYN7"/>
<gene>
    <name evidence="11" type="ORF">NEMVEDRAFT_v1g138104</name>
</gene>
<name>A7SYN7_NEMVE</name>
<evidence type="ECO:0000256" key="6">
    <source>
        <dbReference type="ARBA" id="ARBA00022917"/>
    </source>
</evidence>
<evidence type="ECO:0000313" key="11">
    <source>
        <dbReference type="EMBL" id="EDO31194.1"/>
    </source>
</evidence>
<keyword evidence="7" id="KW-0030">Aminoacyl-tRNA synthetase</keyword>
<dbReference type="InterPro" id="IPR012675">
    <property type="entry name" value="Beta-grasp_dom_sf"/>
</dbReference>
<dbReference type="HOGENOM" id="CLU_2712053_0_0_1"/>
<dbReference type="Gene3D" id="3.10.20.30">
    <property type="match status" value="1"/>
</dbReference>
<keyword evidence="12" id="KW-1185">Reference proteome</keyword>
<dbReference type="GO" id="GO:0006412">
    <property type="term" value="P:translation"/>
    <property type="evidence" value="ECO:0007669"/>
    <property type="project" value="UniProtKB-KW"/>
</dbReference>
<dbReference type="SUPFAM" id="SSF81271">
    <property type="entry name" value="TGS-like"/>
    <property type="match status" value="1"/>
</dbReference>
<dbReference type="eggNOG" id="KOG1637">
    <property type="taxonomic scope" value="Eukaryota"/>
</dbReference>
<comment type="similarity">
    <text evidence="1">Belongs to the class-II aminoacyl-tRNA synthetase family.</text>
</comment>
<dbReference type="InterPro" id="IPR012676">
    <property type="entry name" value="TGS-like"/>
</dbReference>
<evidence type="ECO:0000256" key="4">
    <source>
        <dbReference type="ARBA" id="ARBA00022741"/>
    </source>
</evidence>
<dbReference type="InParanoid" id="A7SYN7"/>
<dbReference type="EMBL" id="DS469928">
    <property type="protein sequence ID" value="EDO31194.1"/>
    <property type="molecule type" value="Genomic_DNA"/>
</dbReference>
<evidence type="ECO:0000256" key="2">
    <source>
        <dbReference type="ARBA" id="ARBA00013163"/>
    </source>
</evidence>
<feature type="non-terminal residue" evidence="11">
    <location>
        <position position="73"/>
    </location>
</feature>
<accession>A7SYN7</accession>
<evidence type="ECO:0000259" key="10">
    <source>
        <dbReference type="PROSITE" id="PS51880"/>
    </source>
</evidence>
<sequence>PIKITLPDGKEIEGLSWKTTPYEIACSISQGLADNTVIAKVNGEVWDLDRVLEGDCSLQLLKFDDDEGVLLLC</sequence>
<evidence type="ECO:0000256" key="5">
    <source>
        <dbReference type="ARBA" id="ARBA00022840"/>
    </source>
</evidence>
<evidence type="ECO:0000256" key="3">
    <source>
        <dbReference type="ARBA" id="ARBA00022598"/>
    </source>
</evidence>
<dbReference type="InterPro" id="IPR004095">
    <property type="entry name" value="TGS"/>
</dbReference>
<dbReference type="GO" id="GO:0004829">
    <property type="term" value="F:threonine-tRNA ligase activity"/>
    <property type="evidence" value="ECO:0007669"/>
    <property type="project" value="UniProtKB-EC"/>
</dbReference>
<dbReference type="Proteomes" id="UP000001593">
    <property type="component" value="Unassembled WGS sequence"/>
</dbReference>
<comment type="catalytic activity">
    <reaction evidence="9">
        <text>tRNA(Thr) + L-threonine + ATP = L-threonyl-tRNA(Thr) + AMP + diphosphate + H(+)</text>
        <dbReference type="Rhea" id="RHEA:24624"/>
        <dbReference type="Rhea" id="RHEA-COMP:9670"/>
        <dbReference type="Rhea" id="RHEA-COMP:9704"/>
        <dbReference type="ChEBI" id="CHEBI:15378"/>
        <dbReference type="ChEBI" id="CHEBI:30616"/>
        <dbReference type="ChEBI" id="CHEBI:33019"/>
        <dbReference type="ChEBI" id="CHEBI:57926"/>
        <dbReference type="ChEBI" id="CHEBI:78442"/>
        <dbReference type="ChEBI" id="CHEBI:78534"/>
        <dbReference type="ChEBI" id="CHEBI:456215"/>
        <dbReference type="EC" id="6.1.1.3"/>
    </reaction>
</comment>
<protein>
    <recommendedName>
        <fullName evidence="2">threonine--tRNA ligase</fullName>
        <ecNumber evidence="2">6.1.1.3</ecNumber>
    </recommendedName>
    <alternativeName>
        <fullName evidence="8">Threonyl-tRNA synthetase</fullName>
    </alternativeName>
</protein>
<evidence type="ECO:0000256" key="8">
    <source>
        <dbReference type="ARBA" id="ARBA00031900"/>
    </source>
</evidence>
<dbReference type="FunFam" id="3.10.20.30:FF:000006">
    <property type="entry name" value="Threonine--tRNA ligase, cytoplasmic"/>
    <property type="match status" value="1"/>
</dbReference>
<dbReference type="EC" id="6.1.1.3" evidence="2"/>
<keyword evidence="5" id="KW-0067">ATP-binding</keyword>
<reference evidence="11 12" key="1">
    <citation type="journal article" date="2007" name="Science">
        <title>Sea anemone genome reveals ancestral eumetazoan gene repertoire and genomic organization.</title>
        <authorList>
            <person name="Putnam N.H."/>
            <person name="Srivastava M."/>
            <person name="Hellsten U."/>
            <person name="Dirks B."/>
            <person name="Chapman J."/>
            <person name="Salamov A."/>
            <person name="Terry A."/>
            <person name="Shapiro H."/>
            <person name="Lindquist E."/>
            <person name="Kapitonov V.V."/>
            <person name="Jurka J."/>
            <person name="Genikhovich G."/>
            <person name="Grigoriev I.V."/>
            <person name="Lucas S.M."/>
            <person name="Steele R.E."/>
            <person name="Finnerty J.R."/>
            <person name="Technau U."/>
            <person name="Martindale M.Q."/>
            <person name="Rokhsar D.S."/>
        </authorList>
    </citation>
    <scope>NUCLEOTIDE SEQUENCE [LARGE SCALE GENOMIC DNA]</scope>
    <source>
        <strain evidence="12">CH2 X CH6</strain>
    </source>
</reference>
<evidence type="ECO:0000256" key="7">
    <source>
        <dbReference type="ARBA" id="ARBA00023146"/>
    </source>
</evidence>
<dbReference type="AlphaFoldDB" id="A7SYN7"/>
<dbReference type="PROSITE" id="PS51880">
    <property type="entry name" value="TGS"/>
    <property type="match status" value="1"/>
</dbReference>
<keyword evidence="3" id="KW-0436">Ligase</keyword>
<dbReference type="CDD" id="cd01667">
    <property type="entry name" value="TGS_ThrRS"/>
    <property type="match status" value="1"/>
</dbReference>